<evidence type="ECO:0000256" key="3">
    <source>
        <dbReference type="SAM" id="Phobius"/>
    </source>
</evidence>
<reference evidence="4 5" key="1">
    <citation type="submission" date="2020-05" db="EMBL/GenBank/DDBJ databases">
        <title>Identification and distribution of gene clusters putatively required for synthesis of sphingolipid metabolism inhibitors in phylogenetically diverse species of the filamentous fungus Fusarium.</title>
        <authorList>
            <person name="Kim H.-S."/>
            <person name="Busman M."/>
            <person name="Brown D.W."/>
            <person name="Divon H."/>
            <person name="Uhlig S."/>
            <person name="Proctor R.H."/>
        </authorList>
    </citation>
    <scope>NUCLEOTIDE SEQUENCE [LARGE SCALE GENOMIC DNA]</scope>
    <source>
        <strain evidence="4 5">NRRL 66235</strain>
    </source>
</reference>
<evidence type="ECO:0008006" key="6">
    <source>
        <dbReference type="Google" id="ProtNLM"/>
    </source>
</evidence>
<accession>A0A8H5Z5N7</accession>
<dbReference type="Proteomes" id="UP000544331">
    <property type="component" value="Unassembled WGS sequence"/>
</dbReference>
<dbReference type="PANTHER" id="PTHR30344:SF1">
    <property type="entry name" value="6-PHOSPHOGLUCONOLACTONASE"/>
    <property type="match status" value="1"/>
</dbReference>
<dbReference type="InterPro" id="IPR015943">
    <property type="entry name" value="WD40/YVTN_repeat-like_dom_sf"/>
</dbReference>
<comment type="caution">
    <text evidence="4">The sequence shown here is derived from an EMBL/GenBank/DDBJ whole genome shotgun (WGS) entry which is preliminary data.</text>
</comment>
<sequence length="417" mass="45380">MILNGEKSSQFFVNRLEPAQKIYSLSTAFIPMLLLAFHVAVFLAKLAFAKKQPDDTTTGPTTPAHILVGFPKHISVADRVQGFPFSIDKEVTGIPSWMTLSYPNFLYAVDESSSVLTLYEINLVSEEITAKSVKQGSSGVVHLQFNTDNTRLIGCAYGNGTIDIWNTTNGSLELIKTIPSPGQPGPDKERQASPHPHQANLDPTGRFFVINDLGTDSIVVLDSNDDAFQIVNIIHISPQGCGPRHGVFFPQGAFRATHYILVCEISNKVLIYTVSYRENSLDLTQIQSTSTFGRELPPANSSSAAAGAIVLAANNRHLYVSNRQTGNSTDSVSHFEISHLNSTFLSLRFVGSASTYGISPRMMSFSHGDRYLLIANQAGGFGLVALERRLDGTLDAEKPISVLGGPDFTPQFVQQIT</sequence>
<dbReference type="PANTHER" id="PTHR30344">
    <property type="entry name" value="6-PHOSPHOGLUCONOLACTONASE-RELATED"/>
    <property type="match status" value="1"/>
</dbReference>
<dbReference type="SUPFAM" id="SSF51004">
    <property type="entry name" value="C-terminal (heme d1) domain of cytochrome cd1-nitrite reductase"/>
    <property type="match status" value="1"/>
</dbReference>
<dbReference type="EMBL" id="JAAOAN010000029">
    <property type="protein sequence ID" value="KAF5724653.1"/>
    <property type="molecule type" value="Genomic_DNA"/>
</dbReference>
<dbReference type="Gene3D" id="2.130.10.10">
    <property type="entry name" value="YVTN repeat-like/Quinoprotein amine dehydrogenase"/>
    <property type="match status" value="1"/>
</dbReference>
<dbReference type="OrthoDB" id="9972196at2759"/>
<name>A0A8H5Z5N7_9HYPO</name>
<gene>
    <name evidence="4" type="ORF">FMUND_618</name>
</gene>
<protein>
    <recommendedName>
        <fullName evidence="6">6-phosphogluconolactonase</fullName>
    </recommendedName>
</protein>
<evidence type="ECO:0000256" key="2">
    <source>
        <dbReference type="SAM" id="MobiDB-lite"/>
    </source>
</evidence>
<dbReference type="AlphaFoldDB" id="A0A8H5Z5N7"/>
<keyword evidence="3" id="KW-1133">Transmembrane helix</keyword>
<comment type="similarity">
    <text evidence="1">Belongs to the cycloisomerase 2 family.</text>
</comment>
<evidence type="ECO:0000313" key="5">
    <source>
        <dbReference type="Proteomes" id="UP000544331"/>
    </source>
</evidence>
<keyword evidence="5" id="KW-1185">Reference proteome</keyword>
<organism evidence="4 5">
    <name type="scientific">Fusarium mundagurra</name>
    <dbReference type="NCBI Taxonomy" id="1567541"/>
    <lineage>
        <taxon>Eukaryota</taxon>
        <taxon>Fungi</taxon>
        <taxon>Dikarya</taxon>
        <taxon>Ascomycota</taxon>
        <taxon>Pezizomycotina</taxon>
        <taxon>Sordariomycetes</taxon>
        <taxon>Hypocreomycetidae</taxon>
        <taxon>Hypocreales</taxon>
        <taxon>Nectriaceae</taxon>
        <taxon>Fusarium</taxon>
        <taxon>Fusarium fujikuroi species complex</taxon>
    </lineage>
</organism>
<dbReference type="GO" id="GO:0017057">
    <property type="term" value="F:6-phosphogluconolactonase activity"/>
    <property type="evidence" value="ECO:0007669"/>
    <property type="project" value="TreeGrafter"/>
</dbReference>
<dbReference type="InterPro" id="IPR050282">
    <property type="entry name" value="Cycloisomerase_2"/>
</dbReference>
<feature type="region of interest" description="Disordered" evidence="2">
    <location>
        <begin position="176"/>
        <end position="201"/>
    </location>
</feature>
<evidence type="ECO:0000313" key="4">
    <source>
        <dbReference type="EMBL" id="KAF5724653.1"/>
    </source>
</evidence>
<dbReference type="InterPro" id="IPR011048">
    <property type="entry name" value="Haem_d1_sf"/>
</dbReference>
<keyword evidence="3" id="KW-0472">Membrane</keyword>
<proteinExistence type="inferred from homology"/>
<dbReference type="InterPro" id="IPR019405">
    <property type="entry name" value="Lactonase_7-beta_prop"/>
</dbReference>
<feature type="transmembrane region" description="Helical" evidence="3">
    <location>
        <begin position="22"/>
        <end position="44"/>
    </location>
</feature>
<evidence type="ECO:0000256" key="1">
    <source>
        <dbReference type="ARBA" id="ARBA00005564"/>
    </source>
</evidence>
<keyword evidence="3" id="KW-0812">Transmembrane</keyword>
<dbReference type="Pfam" id="PF10282">
    <property type="entry name" value="Lactonase"/>
    <property type="match status" value="1"/>
</dbReference>